<name>A0ABU1ZYW3_9CORY</name>
<comment type="similarity">
    <text evidence="1">Belongs to the SbcD family.</text>
</comment>
<dbReference type="PANTHER" id="PTHR30337:SF0">
    <property type="entry name" value="NUCLEASE SBCCD SUBUNIT D"/>
    <property type="match status" value="1"/>
</dbReference>
<dbReference type="InterPro" id="IPR050535">
    <property type="entry name" value="DNA_Repair-Maintenance_Comp"/>
</dbReference>
<accession>A0ABU1ZYW3</accession>
<organism evidence="7 8">
    <name type="scientific">Corynebacterium guangdongense</name>
    <dbReference type="NCBI Taxonomy" id="1783348"/>
    <lineage>
        <taxon>Bacteria</taxon>
        <taxon>Bacillati</taxon>
        <taxon>Actinomycetota</taxon>
        <taxon>Actinomycetes</taxon>
        <taxon>Mycobacteriales</taxon>
        <taxon>Corynebacteriaceae</taxon>
        <taxon>Corynebacterium</taxon>
    </lineage>
</organism>
<keyword evidence="3" id="KW-0540">Nuclease</keyword>
<reference evidence="7" key="1">
    <citation type="submission" date="2023-07" db="EMBL/GenBank/DDBJ databases">
        <title>Sequencing the genomes of 1000 actinobacteria strains.</title>
        <authorList>
            <person name="Klenk H.-P."/>
        </authorList>
    </citation>
    <scope>NUCLEOTIDE SEQUENCE</scope>
    <source>
        <strain evidence="7">DSM 107476</strain>
    </source>
</reference>
<keyword evidence="5 7" id="KW-0269">Exonuclease</keyword>
<feature type="domain" description="Calcineurin-like phosphoesterase" evidence="6">
    <location>
        <begin position="7"/>
        <end position="164"/>
    </location>
</feature>
<dbReference type="Gene3D" id="3.60.21.10">
    <property type="match status" value="1"/>
</dbReference>
<keyword evidence="8" id="KW-1185">Reference proteome</keyword>
<dbReference type="RefSeq" id="WP_290198045.1">
    <property type="nucleotide sequence ID" value="NZ_CP047654.1"/>
</dbReference>
<dbReference type="CDD" id="cd00840">
    <property type="entry name" value="MPP_Mre11_N"/>
    <property type="match status" value="1"/>
</dbReference>
<evidence type="ECO:0000256" key="4">
    <source>
        <dbReference type="ARBA" id="ARBA00022801"/>
    </source>
</evidence>
<evidence type="ECO:0000256" key="1">
    <source>
        <dbReference type="ARBA" id="ARBA00010555"/>
    </source>
</evidence>
<dbReference type="EMBL" id="JAVDXZ010000001">
    <property type="protein sequence ID" value="MDR7329073.1"/>
    <property type="molecule type" value="Genomic_DNA"/>
</dbReference>
<gene>
    <name evidence="7" type="ORF">J2S39_000749</name>
</gene>
<dbReference type="GO" id="GO:0004527">
    <property type="term" value="F:exonuclease activity"/>
    <property type="evidence" value="ECO:0007669"/>
    <property type="project" value="UniProtKB-KW"/>
</dbReference>
<dbReference type="InterPro" id="IPR041796">
    <property type="entry name" value="Mre11_N"/>
</dbReference>
<evidence type="ECO:0000256" key="2">
    <source>
        <dbReference type="ARBA" id="ARBA00013365"/>
    </source>
</evidence>
<dbReference type="PANTHER" id="PTHR30337">
    <property type="entry name" value="COMPONENT OF ATP-DEPENDENT DSDNA EXONUCLEASE"/>
    <property type="match status" value="1"/>
</dbReference>
<dbReference type="InterPro" id="IPR029052">
    <property type="entry name" value="Metallo-depent_PP-like"/>
</dbReference>
<sequence length="383" mass="41396">MNHTTATFIHTSDLQLGMERDFLGADQELFHDSRLRAIDKLGELARSEGAEFIVVAGDVFEANSLSDRVTGRILEKFRDLPVPVYLLPGNHDPLVADSIFRRTDGIEGVHVVDSTVPVEVAPGVEIVGAPWRSKFPVGDLVFEALAPLAPTPAIRIGLAHGQVSSFGDENAPGLIDLAYAEQRIADGTIDYLALGDSHSTAPLGDSGRVWFSGAPETTDYHERTGDDTGGEHNSGNALVVRVTKSTPADAAVTVEEHRIGEWTFDALHAELYSREDVDDFLARLDAYPNKSRTCVKYALSGTLDLTSTRALEVGIAERAPVFSALYNRERLDQLYLEPDEEELASLSLGGVGDAALAELLGDVDDVVSRDAATLVFRLSKEAN</sequence>
<evidence type="ECO:0000259" key="6">
    <source>
        <dbReference type="Pfam" id="PF00149"/>
    </source>
</evidence>
<evidence type="ECO:0000256" key="5">
    <source>
        <dbReference type="ARBA" id="ARBA00022839"/>
    </source>
</evidence>
<keyword evidence="4" id="KW-0378">Hydrolase</keyword>
<evidence type="ECO:0000256" key="3">
    <source>
        <dbReference type="ARBA" id="ARBA00022722"/>
    </source>
</evidence>
<evidence type="ECO:0000313" key="7">
    <source>
        <dbReference type="EMBL" id="MDR7329073.1"/>
    </source>
</evidence>
<evidence type="ECO:0000313" key="8">
    <source>
        <dbReference type="Proteomes" id="UP001180840"/>
    </source>
</evidence>
<protein>
    <recommendedName>
        <fullName evidence="2">Nuclease SbcCD subunit D</fullName>
    </recommendedName>
</protein>
<proteinExistence type="inferred from homology"/>
<dbReference type="InterPro" id="IPR004843">
    <property type="entry name" value="Calcineurin-like_PHP"/>
</dbReference>
<dbReference type="Proteomes" id="UP001180840">
    <property type="component" value="Unassembled WGS sequence"/>
</dbReference>
<comment type="caution">
    <text evidence="7">The sequence shown here is derived from an EMBL/GenBank/DDBJ whole genome shotgun (WGS) entry which is preliminary data.</text>
</comment>
<dbReference type="PIRSF" id="PIRSF033093">
    <property type="entry name" value="UCP_ML1119"/>
    <property type="match status" value="1"/>
</dbReference>
<dbReference type="InterPro" id="IPR014577">
    <property type="entry name" value="UCP033093_metalloPase"/>
</dbReference>
<dbReference type="Pfam" id="PF00149">
    <property type="entry name" value="Metallophos"/>
    <property type="match status" value="1"/>
</dbReference>
<dbReference type="SUPFAM" id="SSF56300">
    <property type="entry name" value="Metallo-dependent phosphatases"/>
    <property type="match status" value="1"/>
</dbReference>